<reference evidence="1 2" key="1">
    <citation type="journal article" date="2021" name="Front. Genet.">
        <title>Chromosome-Level Genome Assembly Reveals Significant Gene Expansion in the Toll and IMD Signaling Pathways of Dendrolimus kikuchii.</title>
        <authorList>
            <person name="Zhou J."/>
            <person name="Wu P."/>
            <person name="Xiong Z."/>
            <person name="Liu N."/>
            <person name="Zhao N."/>
            <person name="Ji M."/>
            <person name="Qiu Y."/>
            <person name="Yang B."/>
        </authorList>
    </citation>
    <scope>NUCLEOTIDE SEQUENCE [LARGE SCALE GENOMIC DNA]</scope>
    <source>
        <strain evidence="1">Ann1</strain>
    </source>
</reference>
<evidence type="ECO:0000313" key="2">
    <source>
        <dbReference type="Proteomes" id="UP000824533"/>
    </source>
</evidence>
<dbReference type="Proteomes" id="UP000824533">
    <property type="component" value="Linkage Group LG18"/>
</dbReference>
<keyword evidence="2" id="KW-1185">Reference proteome</keyword>
<sequence length="1396" mass="157079">MAVILLFVMVVSCIEISSAVGEMALANVTRLATGDLFSLFGTDCGPTRCMEMSHGTAMSAMGGDDSTCICRCRKETPAFREDQRVCVNNIDECLMASFGRGAAKPQIPFVFLPLKGLIVYPAKEIIFTDVEDAICAVTSAQYLSPSGWMILRDVTDNDVPFSLYRDEGSTFLQWRGSAGLHSRLEGRMVAVHVLCSDAKTSHFVASCAAFRIAGASQNGLLDVRSIPYHAGEIVTSESSQNQGLSVLEALAIGVCVLLLIFVYAAGIIFYIHYKQRQRRKQKDPEQNLSGTLSSDNGSTLESRIDMSNVMLKTNPLLKLNGIGGDFFVNDNSMSDHIERSGDIHNSSPNNSQKFQKMNSSVISAMIHTRKKKPTTPSIRSVSNVDRFTERLHPRRSASPDTMEIAPHSDLSIVDCSVDSSLANNRHLTSDGEPALRRKLYFNPVFFETEHLKNPPPAAVEFLSKIREVMTISKDKITAKRFIPLLSDIPEEDLYHSIDLGWDIPCARRGRRFSAISLKQENSRRQVECGGCPGCDSNVRPQKIIALTRSNSCKSCVSEDYKQRIVRKWLDEVPTPQSVSTATKGGKSVPNVNGTPRITEMKLKAKVKDDIPKHEEGAKLENTKPKVTDGVLKEEVKDKYSKDNVRKDSKESKDLKQNQENNNIQLPKVKEETKFSKIKEELRLFKQKQDLKASKLVKEEFKKSSISKEDIKLPVKKETVKTKITEDRKSPKPVKEDIKLANISDDGKRHIKTTDDAKTPKVKEALKMAKSKEDLKLSKEELKANIKVIRSDENTPTEEKKIVISHPRPMSPIVSQEKFSPTSQTSHRIRKKLPPPPPPPVKPPAPPTLDDTNNQEEGEEPIPPEIKVRMEAVIRELNICHRAEPRELEEIKLETISPIAPKIVIPVIAADSHYFSDDNMLTDFKKKEFYVNRENFIDFDSLERNAMKKRRFSLACSPELQNKQEHDSSSKLFGFIREKLSSSSRDVTKSDDENYRLAPTTILESRRSSVSEVFVKTPESLYNNISEPGPLTIQVRGSPLENRRRFKDDFDPDTLDRRPKRDTKKRVEKILLKSAGSFKYKSTSAESENYKRSPEIISTKKIGNLRQIYEAKARALEEEAAAQYYSRRASIAYGSQDMSAFIRAVKHPDLIRHIDNHKGPMPPVPPKARRDNDLSSKFTCPTRESPPGDRRRMSEERDRFPIYTRVDNLNARRSGRRSARTRSRRTDLRKLYRTEDSGYMSTDSNESKRRASYLMQLRPKNIIPELFPVPAVRNVTKPPIIIQAESDTDELESLCDGKSESGGESVETDSVFFSTYEESKEIFAELGLSTFDPQCKMLHGHEQIDSGFMGETNIILSGDSDSEHRSVISIITGQDGRASSASISKLDESSFLHTIEC</sequence>
<evidence type="ECO:0000313" key="1">
    <source>
        <dbReference type="EMBL" id="KAJ0174155.1"/>
    </source>
</evidence>
<name>A0ACC1CRV4_9NEOP</name>
<comment type="caution">
    <text evidence="1">The sequence shown here is derived from an EMBL/GenBank/DDBJ whole genome shotgun (WGS) entry which is preliminary data.</text>
</comment>
<dbReference type="EMBL" id="CM034404">
    <property type="protein sequence ID" value="KAJ0174155.1"/>
    <property type="molecule type" value="Genomic_DNA"/>
</dbReference>
<organism evidence="1 2">
    <name type="scientific">Dendrolimus kikuchii</name>
    <dbReference type="NCBI Taxonomy" id="765133"/>
    <lineage>
        <taxon>Eukaryota</taxon>
        <taxon>Metazoa</taxon>
        <taxon>Ecdysozoa</taxon>
        <taxon>Arthropoda</taxon>
        <taxon>Hexapoda</taxon>
        <taxon>Insecta</taxon>
        <taxon>Pterygota</taxon>
        <taxon>Neoptera</taxon>
        <taxon>Endopterygota</taxon>
        <taxon>Lepidoptera</taxon>
        <taxon>Glossata</taxon>
        <taxon>Ditrysia</taxon>
        <taxon>Bombycoidea</taxon>
        <taxon>Lasiocampidae</taxon>
        <taxon>Dendrolimus</taxon>
    </lineage>
</organism>
<protein>
    <submittedName>
        <fullName evidence="1">Uncharacterized protein</fullName>
    </submittedName>
</protein>
<gene>
    <name evidence="1" type="ORF">K1T71_010301</name>
</gene>
<accession>A0ACC1CRV4</accession>
<proteinExistence type="predicted"/>